<organism evidence="1 2">
    <name type="scientific">Dictyobacter kobayashii</name>
    <dbReference type="NCBI Taxonomy" id="2014872"/>
    <lineage>
        <taxon>Bacteria</taxon>
        <taxon>Bacillati</taxon>
        <taxon>Chloroflexota</taxon>
        <taxon>Ktedonobacteria</taxon>
        <taxon>Ktedonobacterales</taxon>
        <taxon>Dictyobacteraceae</taxon>
        <taxon>Dictyobacter</taxon>
    </lineage>
</organism>
<dbReference type="EMBL" id="BIFS01000001">
    <property type="protein sequence ID" value="GCE19357.1"/>
    <property type="molecule type" value="Genomic_DNA"/>
</dbReference>
<evidence type="ECO:0000313" key="1">
    <source>
        <dbReference type="EMBL" id="GCE19357.1"/>
    </source>
</evidence>
<dbReference type="RefSeq" id="WP_126551243.1">
    <property type="nucleotide sequence ID" value="NZ_BIFS01000001.1"/>
</dbReference>
<dbReference type="Proteomes" id="UP000287188">
    <property type="component" value="Unassembled WGS sequence"/>
</dbReference>
<keyword evidence="2" id="KW-1185">Reference proteome</keyword>
<evidence type="ECO:0000313" key="2">
    <source>
        <dbReference type="Proteomes" id="UP000287188"/>
    </source>
</evidence>
<reference evidence="2" key="1">
    <citation type="submission" date="2018-12" db="EMBL/GenBank/DDBJ databases">
        <title>Tengunoibacter tsumagoiensis gen. nov., sp. nov., Dictyobacter kobayashii sp. nov., D. alpinus sp. nov., and D. joshuensis sp. nov. and description of Dictyobacteraceae fam. nov. within the order Ktedonobacterales isolated from Tengu-no-mugimeshi.</title>
        <authorList>
            <person name="Wang C.M."/>
            <person name="Zheng Y."/>
            <person name="Sakai Y."/>
            <person name="Toyoda A."/>
            <person name="Minakuchi Y."/>
            <person name="Abe K."/>
            <person name="Yokota A."/>
            <person name="Yabe S."/>
        </authorList>
    </citation>
    <scope>NUCLEOTIDE SEQUENCE [LARGE SCALE GENOMIC DNA]</scope>
    <source>
        <strain evidence="2">Uno11</strain>
    </source>
</reference>
<sequence length="111" mass="11958">MKKIDWAITWLAPLTPEPTMIPTSDVFLQSAQMLSLVALDDSLTGLLFLCPDTLVIVAEQTLQHAADSDVGSKDSVLMALEKPISNVSLDAACQAEQDFMAFLDVEACSSL</sequence>
<protein>
    <submittedName>
        <fullName evidence="1">Uncharacterized protein</fullName>
    </submittedName>
</protein>
<comment type="caution">
    <text evidence="1">The sequence shown here is derived from an EMBL/GenBank/DDBJ whole genome shotgun (WGS) entry which is preliminary data.</text>
</comment>
<accession>A0A402AJR4</accession>
<gene>
    <name evidence="1" type="ORF">KDK_31570</name>
</gene>
<proteinExistence type="predicted"/>
<dbReference type="AlphaFoldDB" id="A0A402AJR4"/>
<name>A0A402AJR4_9CHLR</name>
<dbReference type="OrthoDB" id="9941194at2"/>